<dbReference type="Proteomes" id="UP000194137">
    <property type="component" value="Chromosome"/>
</dbReference>
<protein>
    <submittedName>
        <fullName evidence="2">Uncharacterized protein</fullName>
    </submittedName>
</protein>
<dbReference type="AlphaFoldDB" id="A0A1W6ZQF1"/>
<feature type="compositionally biased region" description="Basic and acidic residues" evidence="1">
    <location>
        <begin position="124"/>
        <end position="142"/>
    </location>
</feature>
<organism evidence="2 3">
    <name type="scientific">Pseudorhodoplanes sinuspersici</name>
    <dbReference type="NCBI Taxonomy" id="1235591"/>
    <lineage>
        <taxon>Bacteria</taxon>
        <taxon>Pseudomonadati</taxon>
        <taxon>Pseudomonadota</taxon>
        <taxon>Alphaproteobacteria</taxon>
        <taxon>Hyphomicrobiales</taxon>
        <taxon>Pseudorhodoplanes</taxon>
    </lineage>
</organism>
<dbReference type="OrthoDB" id="7375646at2"/>
<accession>A0A1W6ZQF1</accession>
<proteinExistence type="predicted"/>
<sequence>MCDYSLHNVASRPAKVGDKIVTTTFAHSITNGFAAIDEPDVAVCLRPGTEIAFDQDVSYSQGFGLIPPRLGYATIRHRVARFRQINMNRPNTHHDALEFPNGEVVLVTMLRERLRATVLQLPAESEHADSEHHVSPETEQQRSNDTAVPNNETLNVIS</sequence>
<gene>
    <name evidence="2" type="ORF">CAK95_11205</name>
</gene>
<feature type="region of interest" description="Disordered" evidence="1">
    <location>
        <begin position="123"/>
        <end position="158"/>
    </location>
</feature>
<keyword evidence="3" id="KW-1185">Reference proteome</keyword>
<feature type="compositionally biased region" description="Polar residues" evidence="1">
    <location>
        <begin position="143"/>
        <end position="158"/>
    </location>
</feature>
<evidence type="ECO:0000256" key="1">
    <source>
        <dbReference type="SAM" id="MobiDB-lite"/>
    </source>
</evidence>
<dbReference type="EMBL" id="CP021112">
    <property type="protein sequence ID" value="ARP99589.1"/>
    <property type="molecule type" value="Genomic_DNA"/>
</dbReference>
<name>A0A1W6ZQF1_9HYPH</name>
<dbReference type="KEGG" id="psin:CAK95_11205"/>
<dbReference type="RefSeq" id="WP_086087998.1">
    <property type="nucleotide sequence ID" value="NZ_CP021112.1"/>
</dbReference>
<reference evidence="2 3" key="1">
    <citation type="submission" date="2017-05" db="EMBL/GenBank/DDBJ databases">
        <title>Full genome sequence of Pseudorhodoplanes sinuspersici.</title>
        <authorList>
            <person name="Dastgheib S.M.M."/>
            <person name="Shavandi M."/>
            <person name="Tirandaz H."/>
        </authorList>
    </citation>
    <scope>NUCLEOTIDE SEQUENCE [LARGE SCALE GENOMIC DNA]</scope>
    <source>
        <strain evidence="2 3">RIPI110</strain>
    </source>
</reference>
<evidence type="ECO:0000313" key="2">
    <source>
        <dbReference type="EMBL" id="ARP99589.1"/>
    </source>
</evidence>
<evidence type="ECO:0000313" key="3">
    <source>
        <dbReference type="Proteomes" id="UP000194137"/>
    </source>
</evidence>